<keyword evidence="11" id="KW-0479">Metal-binding</keyword>
<evidence type="ECO:0000256" key="18">
    <source>
        <dbReference type="ARBA" id="ARBA00023157"/>
    </source>
</evidence>
<proteinExistence type="inferred from homology"/>
<keyword evidence="14 20" id="KW-1133">Transmembrane helix</keyword>
<dbReference type="Pfam" id="PF10399">
    <property type="entry name" value="UCR_Fe-S_N"/>
    <property type="match status" value="1"/>
</dbReference>
<keyword evidence="13 20" id="KW-0249">Electron transport</keyword>
<dbReference type="InterPro" id="IPR019470">
    <property type="entry name" value="Ubiq_cytC_Rdtase_Fe-S_su_TAT"/>
</dbReference>
<evidence type="ECO:0000256" key="17">
    <source>
        <dbReference type="ARBA" id="ARBA00023136"/>
    </source>
</evidence>
<evidence type="ECO:0000256" key="6">
    <source>
        <dbReference type="ARBA" id="ARBA00019816"/>
    </source>
</evidence>
<dbReference type="PRINTS" id="PR00162">
    <property type="entry name" value="RIESKE"/>
</dbReference>
<evidence type="ECO:0000313" key="24">
    <source>
        <dbReference type="EMBL" id="MCP1673874.1"/>
    </source>
</evidence>
<keyword evidence="16" id="KW-0411">Iron-sulfur</keyword>
<keyword evidence="12" id="KW-1278">Translocase</keyword>
<comment type="miscellaneous">
    <text evidence="20">The Rieske protein is a high potential 2Fe-2S protein.</text>
</comment>
<keyword evidence="10" id="KW-0001">2Fe-2S</keyword>
<dbReference type="PROSITE" id="PS51318">
    <property type="entry name" value="TAT"/>
    <property type="match status" value="1"/>
</dbReference>
<dbReference type="GO" id="GO:0046872">
    <property type="term" value="F:metal ion binding"/>
    <property type="evidence" value="ECO:0007669"/>
    <property type="project" value="UniProtKB-KW"/>
</dbReference>
<dbReference type="EMBL" id="JALJXV010000002">
    <property type="protein sequence ID" value="MCP1673874.1"/>
    <property type="molecule type" value="Genomic_DNA"/>
</dbReference>
<dbReference type="Pfam" id="PF00355">
    <property type="entry name" value="Rieske"/>
    <property type="match status" value="1"/>
</dbReference>
<evidence type="ECO:0000256" key="9">
    <source>
        <dbReference type="ARBA" id="ARBA00022692"/>
    </source>
</evidence>
<dbReference type="GO" id="GO:0051537">
    <property type="term" value="F:2 iron, 2 sulfur cluster binding"/>
    <property type="evidence" value="ECO:0007669"/>
    <property type="project" value="UniProtKB-KW"/>
</dbReference>
<dbReference type="Gene3D" id="1.20.5.510">
    <property type="entry name" value="Single helix bin"/>
    <property type="match status" value="1"/>
</dbReference>
<evidence type="ECO:0000256" key="13">
    <source>
        <dbReference type="ARBA" id="ARBA00022982"/>
    </source>
</evidence>
<comment type="similarity">
    <text evidence="3">Belongs to the Rieske iron-sulfur protein family.</text>
</comment>
<keyword evidence="15" id="KW-0408">Iron</keyword>
<dbReference type="PANTHER" id="PTHR10134">
    <property type="entry name" value="CYTOCHROME B-C1 COMPLEX SUBUNIT RIESKE, MITOCHONDRIAL"/>
    <property type="match status" value="1"/>
</dbReference>
<dbReference type="PROSITE" id="PS51296">
    <property type="entry name" value="RIESKE"/>
    <property type="match status" value="1"/>
</dbReference>
<comment type="subunit">
    <text evidence="4 21">The main subunits of complex b-c1 are: cytochrome b, cytochrome c1 and the Rieske protein.</text>
</comment>
<evidence type="ECO:0000256" key="2">
    <source>
        <dbReference type="ARBA" id="ARBA00004162"/>
    </source>
</evidence>
<dbReference type="Proteomes" id="UP001205843">
    <property type="component" value="Unassembled WGS sequence"/>
</dbReference>
<comment type="cofactor">
    <cofactor evidence="20">
        <name>[2Fe-2S] cluster</name>
        <dbReference type="ChEBI" id="CHEBI:190135"/>
    </cofactor>
    <text evidence="20">Binds 1 [2Fe-2S] cluster per subunit.</text>
</comment>
<evidence type="ECO:0000256" key="12">
    <source>
        <dbReference type="ARBA" id="ARBA00022967"/>
    </source>
</evidence>
<evidence type="ECO:0000256" key="4">
    <source>
        <dbReference type="ARBA" id="ARBA00011649"/>
    </source>
</evidence>
<keyword evidence="25" id="KW-1185">Reference proteome</keyword>
<organism evidence="24 25">
    <name type="scientific">Natronocella acetinitrilica</name>
    <dbReference type="NCBI Taxonomy" id="414046"/>
    <lineage>
        <taxon>Bacteria</taxon>
        <taxon>Pseudomonadati</taxon>
        <taxon>Pseudomonadota</taxon>
        <taxon>Gammaproteobacteria</taxon>
        <taxon>Chromatiales</taxon>
        <taxon>Ectothiorhodospiraceae</taxon>
        <taxon>Natronocella</taxon>
    </lineage>
</organism>
<feature type="transmembrane region" description="Helical" evidence="20">
    <location>
        <begin position="12"/>
        <end position="37"/>
    </location>
</feature>
<gene>
    <name evidence="24" type="ORF">J2T57_000973</name>
</gene>
<protein>
    <recommendedName>
        <fullName evidence="6 20">Ubiquinol-cytochrome c reductase iron-sulfur subunit</fullName>
        <ecNumber evidence="5 20">7.1.1.8</ecNumber>
    </recommendedName>
</protein>
<evidence type="ECO:0000256" key="22">
    <source>
        <dbReference type="SAM" id="MobiDB-lite"/>
    </source>
</evidence>
<dbReference type="EC" id="7.1.1.8" evidence="5 20"/>
<evidence type="ECO:0000256" key="14">
    <source>
        <dbReference type="ARBA" id="ARBA00022989"/>
    </source>
</evidence>
<keyword evidence="8" id="KW-1003">Cell membrane</keyword>
<dbReference type="SUPFAM" id="SSF50022">
    <property type="entry name" value="ISP domain"/>
    <property type="match status" value="1"/>
</dbReference>
<evidence type="ECO:0000256" key="16">
    <source>
        <dbReference type="ARBA" id="ARBA00023014"/>
    </source>
</evidence>
<reference evidence="24" key="1">
    <citation type="submission" date="2022-03" db="EMBL/GenBank/DDBJ databases">
        <title>Genomic Encyclopedia of Type Strains, Phase III (KMG-III): the genomes of soil and plant-associated and newly described type strains.</title>
        <authorList>
            <person name="Whitman W."/>
        </authorList>
    </citation>
    <scope>NUCLEOTIDE SEQUENCE</scope>
    <source>
        <strain evidence="24">ANL 6-2</strain>
    </source>
</reference>
<dbReference type="CDD" id="cd03470">
    <property type="entry name" value="Rieske_cytochrome_bc1"/>
    <property type="match status" value="1"/>
</dbReference>
<dbReference type="RefSeq" id="WP_253475100.1">
    <property type="nucleotide sequence ID" value="NZ_JALJXV010000002.1"/>
</dbReference>
<dbReference type="InterPro" id="IPR017941">
    <property type="entry name" value="Rieske_2Fe-2S"/>
</dbReference>
<dbReference type="InterPro" id="IPR036922">
    <property type="entry name" value="Rieske_2Fe-2S_sf"/>
</dbReference>
<dbReference type="InterPro" id="IPR006317">
    <property type="entry name" value="Ubiquinol_cyt_c_Rdtase_Fe-S-su"/>
</dbReference>
<feature type="domain" description="Rieske" evidence="23">
    <location>
        <begin position="84"/>
        <end position="189"/>
    </location>
</feature>
<evidence type="ECO:0000259" key="23">
    <source>
        <dbReference type="PROSITE" id="PS51296"/>
    </source>
</evidence>
<feature type="region of interest" description="Disordered" evidence="22">
    <location>
        <begin position="90"/>
        <end position="111"/>
    </location>
</feature>
<keyword evidence="17 20" id="KW-0472">Membrane</keyword>
<accession>A0AAE3G2M1</accession>
<dbReference type="GO" id="GO:0005886">
    <property type="term" value="C:plasma membrane"/>
    <property type="evidence" value="ECO:0007669"/>
    <property type="project" value="UniProtKB-SubCell"/>
</dbReference>
<evidence type="ECO:0000256" key="3">
    <source>
        <dbReference type="ARBA" id="ARBA00010651"/>
    </source>
</evidence>
<evidence type="ECO:0000256" key="5">
    <source>
        <dbReference type="ARBA" id="ARBA00012951"/>
    </source>
</evidence>
<evidence type="ECO:0000256" key="15">
    <source>
        <dbReference type="ARBA" id="ARBA00023004"/>
    </source>
</evidence>
<dbReference type="AlphaFoldDB" id="A0AAE3G2M1"/>
<dbReference type="NCBIfam" id="TIGR01416">
    <property type="entry name" value="Rieske_proteo"/>
    <property type="match status" value="1"/>
</dbReference>
<dbReference type="Gene3D" id="2.102.10.10">
    <property type="entry name" value="Rieske [2Fe-2S] iron-sulphur domain"/>
    <property type="match status" value="1"/>
</dbReference>
<evidence type="ECO:0000256" key="8">
    <source>
        <dbReference type="ARBA" id="ARBA00022475"/>
    </source>
</evidence>
<evidence type="ECO:0000256" key="1">
    <source>
        <dbReference type="ARBA" id="ARBA00002444"/>
    </source>
</evidence>
<keyword evidence="9 20" id="KW-0812">Transmembrane</keyword>
<comment type="subcellular location">
    <subcellularLocation>
        <location evidence="2">Cell membrane</location>
        <topology evidence="2">Single-pass membrane protein</topology>
    </subcellularLocation>
</comment>
<evidence type="ECO:0000256" key="7">
    <source>
        <dbReference type="ARBA" id="ARBA00022448"/>
    </source>
</evidence>
<evidence type="ECO:0000256" key="21">
    <source>
        <dbReference type="RuleBase" id="RU004497"/>
    </source>
</evidence>
<dbReference type="InterPro" id="IPR006311">
    <property type="entry name" value="TAT_signal"/>
</dbReference>
<evidence type="ECO:0000256" key="20">
    <source>
        <dbReference type="RuleBase" id="RU004494"/>
    </source>
</evidence>
<name>A0AAE3G2M1_9GAMM</name>
<dbReference type="GO" id="GO:0008121">
    <property type="term" value="F:quinol-cytochrome-c reductase activity"/>
    <property type="evidence" value="ECO:0007669"/>
    <property type="project" value="UniProtKB-EC"/>
</dbReference>
<comment type="catalytic activity">
    <reaction evidence="19 20">
        <text>a quinol + 2 Fe(III)-[cytochrome c](out) = a quinone + 2 Fe(II)-[cytochrome c](out) + 2 H(+)(out)</text>
        <dbReference type="Rhea" id="RHEA:11484"/>
        <dbReference type="Rhea" id="RHEA-COMP:10350"/>
        <dbReference type="Rhea" id="RHEA-COMP:14399"/>
        <dbReference type="ChEBI" id="CHEBI:15378"/>
        <dbReference type="ChEBI" id="CHEBI:24646"/>
        <dbReference type="ChEBI" id="CHEBI:29033"/>
        <dbReference type="ChEBI" id="CHEBI:29034"/>
        <dbReference type="ChEBI" id="CHEBI:132124"/>
        <dbReference type="EC" id="7.1.1.8"/>
    </reaction>
</comment>
<dbReference type="InterPro" id="IPR005805">
    <property type="entry name" value="Rieske_Fe-S_prot_C"/>
</dbReference>
<evidence type="ECO:0000313" key="25">
    <source>
        <dbReference type="Proteomes" id="UP001205843"/>
    </source>
</evidence>
<comment type="caution">
    <text evidence="24">The sequence shown here is derived from an EMBL/GenBank/DDBJ whole genome shotgun (WGS) entry which is preliminary data.</text>
</comment>
<dbReference type="InterPro" id="IPR014349">
    <property type="entry name" value="Rieske_Fe-S_prot"/>
</dbReference>
<evidence type="ECO:0000256" key="10">
    <source>
        <dbReference type="ARBA" id="ARBA00022714"/>
    </source>
</evidence>
<comment type="function">
    <text evidence="1">Component of the ubiquinol-cytochrome c reductase complex (complex III or cytochrome b-c1 complex), which is a respiratory chain that generates an electrochemical potential coupled to ATP synthesis.</text>
</comment>
<sequence>MNQDGAANGRRRFLTAATTVVGGVGAAFLAVPFLTYWRPSARAQALGAPVEIDVTGLEQGQLINVSWRGRPVWVFRRTEEQLEALEEIASELRDPDSSSGQQPEYARNRHRSREPEVMVLVGICTHLGCSPQFRPDERPSGVDREWRGGFYCGCHGSFFDLAGRVYTGVPAALNLEVPPHYYIDENTLLVGEDNGGAA</sequence>
<evidence type="ECO:0000256" key="11">
    <source>
        <dbReference type="ARBA" id="ARBA00022723"/>
    </source>
</evidence>
<keyword evidence="7 20" id="KW-0813">Transport</keyword>
<evidence type="ECO:0000256" key="19">
    <source>
        <dbReference type="ARBA" id="ARBA00029351"/>
    </source>
</evidence>
<keyword evidence="18" id="KW-1015">Disulfide bond</keyword>